<evidence type="ECO:0000313" key="1">
    <source>
        <dbReference type="EMBL" id="CAA0840707.1"/>
    </source>
</evidence>
<feature type="non-terminal residue" evidence="1">
    <location>
        <position position="66"/>
    </location>
</feature>
<dbReference type="Proteomes" id="UP001153555">
    <property type="component" value="Unassembled WGS sequence"/>
</dbReference>
<gene>
    <name evidence="1" type="ORF">SHERM_06748</name>
</gene>
<dbReference type="EMBL" id="CACSLK010034002">
    <property type="protein sequence ID" value="CAA0840707.1"/>
    <property type="molecule type" value="Genomic_DNA"/>
</dbReference>
<feature type="non-terminal residue" evidence="1">
    <location>
        <position position="1"/>
    </location>
</feature>
<sequence length="66" mass="7827">YKSQRNSSVTGPYNLSNTNLYIYIIAGRCIKKIFNKTSIIFPLKSVTFDFFLFLYQISLIQNRYNF</sequence>
<dbReference type="AlphaFoldDB" id="A0A9N7RPJ8"/>
<organism evidence="1 2">
    <name type="scientific">Striga hermonthica</name>
    <name type="common">Purple witchweed</name>
    <name type="synonym">Buchnera hermonthica</name>
    <dbReference type="NCBI Taxonomy" id="68872"/>
    <lineage>
        <taxon>Eukaryota</taxon>
        <taxon>Viridiplantae</taxon>
        <taxon>Streptophyta</taxon>
        <taxon>Embryophyta</taxon>
        <taxon>Tracheophyta</taxon>
        <taxon>Spermatophyta</taxon>
        <taxon>Magnoliopsida</taxon>
        <taxon>eudicotyledons</taxon>
        <taxon>Gunneridae</taxon>
        <taxon>Pentapetalae</taxon>
        <taxon>asterids</taxon>
        <taxon>lamiids</taxon>
        <taxon>Lamiales</taxon>
        <taxon>Orobanchaceae</taxon>
        <taxon>Buchnereae</taxon>
        <taxon>Striga</taxon>
    </lineage>
</organism>
<proteinExistence type="predicted"/>
<evidence type="ECO:0000313" key="2">
    <source>
        <dbReference type="Proteomes" id="UP001153555"/>
    </source>
</evidence>
<keyword evidence="2" id="KW-1185">Reference proteome</keyword>
<name>A0A9N7RPJ8_STRHE</name>
<protein>
    <submittedName>
        <fullName evidence="1">Uncharacterized protein</fullName>
    </submittedName>
</protein>
<reference evidence="1" key="1">
    <citation type="submission" date="2019-12" db="EMBL/GenBank/DDBJ databases">
        <authorList>
            <person name="Scholes J."/>
        </authorList>
    </citation>
    <scope>NUCLEOTIDE SEQUENCE</scope>
</reference>
<comment type="caution">
    <text evidence="1">The sequence shown here is derived from an EMBL/GenBank/DDBJ whole genome shotgun (WGS) entry which is preliminary data.</text>
</comment>
<accession>A0A9N7RPJ8</accession>